<evidence type="ECO:0000259" key="24">
    <source>
        <dbReference type="Pfam" id="PF03460"/>
    </source>
</evidence>
<evidence type="ECO:0000259" key="23">
    <source>
        <dbReference type="Pfam" id="PF01077"/>
    </source>
</evidence>
<evidence type="ECO:0000256" key="21">
    <source>
        <dbReference type="PIRNR" id="PIRNR037149"/>
    </source>
</evidence>
<comment type="catalytic activity">
    <reaction evidence="20">
        <text>hydrogen sulfide + 6 oxidized [2Fe-2S]-[ferredoxin] + 3 H2O = sulfite + 6 reduced [2Fe-2S]-[ferredoxin] + 7 H(+)</text>
        <dbReference type="Rhea" id="RHEA:23132"/>
        <dbReference type="Rhea" id="RHEA-COMP:10000"/>
        <dbReference type="Rhea" id="RHEA-COMP:10001"/>
        <dbReference type="ChEBI" id="CHEBI:15377"/>
        <dbReference type="ChEBI" id="CHEBI:15378"/>
        <dbReference type="ChEBI" id="CHEBI:17359"/>
        <dbReference type="ChEBI" id="CHEBI:29919"/>
        <dbReference type="ChEBI" id="CHEBI:33737"/>
        <dbReference type="ChEBI" id="CHEBI:33738"/>
        <dbReference type="EC" id="1.8.7.1"/>
    </reaction>
</comment>
<dbReference type="PANTHER" id="PTHR43809:SF1">
    <property type="entry name" value="NITRITE REDUCTASE (NADH) LARGE SUBUNIT"/>
    <property type="match status" value="1"/>
</dbReference>
<dbReference type="InterPro" id="IPR023753">
    <property type="entry name" value="FAD/NAD-binding_dom"/>
</dbReference>
<evidence type="ECO:0000256" key="8">
    <source>
        <dbReference type="ARBA" id="ARBA00022485"/>
    </source>
</evidence>
<dbReference type="NCBIfam" id="TIGR02374">
    <property type="entry name" value="nitri_red_nirB"/>
    <property type="match status" value="1"/>
</dbReference>
<evidence type="ECO:0000256" key="9">
    <source>
        <dbReference type="ARBA" id="ARBA00022617"/>
    </source>
</evidence>
<protein>
    <recommendedName>
        <fullName evidence="7">assimilatory sulfite reductase (ferredoxin)</fullName>
        <ecNumber evidence="7">1.8.7.1</ecNumber>
    </recommendedName>
</protein>
<dbReference type="InterPro" id="IPR017121">
    <property type="entry name" value="Nitrite_Rdtase_lsu"/>
</dbReference>
<dbReference type="PRINTS" id="PR00397">
    <property type="entry name" value="SIROHAEM"/>
</dbReference>
<dbReference type="InterPro" id="IPR012744">
    <property type="entry name" value="Nitri_red_NirB"/>
</dbReference>
<keyword evidence="11" id="KW-0001">2Fe-2S</keyword>
<dbReference type="Proteomes" id="UP001058860">
    <property type="component" value="Chromosome"/>
</dbReference>
<dbReference type="SUPFAM" id="SSF56014">
    <property type="entry name" value="Nitrite and sulphite reductase 4Fe-4S domain-like"/>
    <property type="match status" value="1"/>
</dbReference>
<keyword evidence="18 21" id="KW-0534">Nitrate assimilation</keyword>
<dbReference type="PRINTS" id="PR00411">
    <property type="entry name" value="PNDRDTASEI"/>
</dbReference>
<dbReference type="SUPFAM" id="SSF51905">
    <property type="entry name" value="FAD/NAD(P)-binding domain"/>
    <property type="match status" value="2"/>
</dbReference>
<feature type="domain" description="NADH-rubredoxin oxidoreductase C-terminal" evidence="27">
    <location>
        <begin position="317"/>
        <end position="378"/>
    </location>
</feature>
<reference evidence="29" key="1">
    <citation type="submission" date="2021-11" db="EMBL/GenBank/DDBJ databases">
        <title>Cultivation dependent microbiological survey of springs from the worlds oldest radium mine currently devoted to the extraction of radon-saturated water.</title>
        <authorList>
            <person name="Kapinusova G."/>
            <person name="Smrhova T."/>
            <person name="Strejcek M."/>
            <person name="Suman J."/>
            <person name="Jani K."/>
            <person name="Pajer P."/>
            <person name="Uhlik O."/>
        </authorList>
    </citation>
    <scope>NUCLEOTIDE SEQUENCE [LARGE SCALE GENOMIC DNA]</scope>
    <source>
        <strain evidence="29">J379</strain>
    </source>
</reference>
<dbReference type="PROSITE" id="PS00365">
    <property type="entry name" value="NIR_SIR"/>
    <property type="match status" value="1"/>
</dbReference>
<dbReference type="InterPro" id="IPR041854">
    <property type="entry name" value="BFD-like_2Fe2S-bd_dom_sf"/>
</dbReference>
<dbReference type="InterPro" id="IPR036188">
    <property type="entry name" value="FAD/NAD-bd_sf"/>
</dbReference>
<dbReference type="RefSeq" id="WP_353863682.1">
    <property type="nucleotide sequence ID" value="NZ_CP088295.1"/>
</dbReference>
<evidence type="ECO:0000256" key="4">
    <source>
        <dbReference type="ARBA" id="ARBA00003247"/>
    </source>
</evidence>
<proteinExistence type="inferred from homology"/>
<keyword evidence="13" id="KW-0883">Thioether bond</keyword>
<evidence type="ECO:0000256" key="20">
    <source>
        <dbReference type="ARBA" id="ARBA00049518"/>
    </source>
</evidence>
<feature type="domain" description="Nitrite/Sulfite reductase ferredoxin-like" evidence="24">
    <location>
        <begin position="540"/>
        <end position="603"/>
    </location>
</feature>
<dbReference type="InterPro" id="IPR016156">
    <property type="entry name" value="FAD/NAD-linked_Rdtase_dimer_sf"/>
</dbReference>
<keyword evidence="29" id="KW-1185">Reference proteome</keyword>
<accession>A0ABY5PFD3</accession>
<evidence type="ECO:0000256" key="11">
    <source>
        <dbReference type="ARBA" id="ARBA00022714"/>
    </source>
</evidence>
<dbReference type="PANTHER" id="PTHR43809">
    <property type="entry name" value="NITRITE REDUCTASE (NADH) LARGE SUBUNIT"/>
    <property type="match status" value="1"/>
</dbReference>
<dbReference type="PIRSF" id="PIRSF037149">
    <property type="entry name" value="NirB"/>
    <property type="match status" value="1"/>
</dbReference>
<feature type="compositionally biased region" description="Low complexity" evidence="22">
    <location>
        <begin position="797"/>
        <end position="807"/>
    </location>
</feature>
<sequence>MSERDRIVIVGGGIAGQAVAEALRERDPDVAITLVCGEDALPYDRIRLSEILVDGSDAATLALRPEEWFADHDVEVLLGRWVEGGDLDAGTLVLDGAEELTFDKLVLATGSQPLLPPIPGIGLPGVHPFRDPADCEAIRQSATTATHAAVIGGGLLGLEAARGIAAQGCDVTVIHLVDRLMERQLDPVSAAMLEPSLADLNIKVRLESATQAITGGDRARGLQFKDGSSMDADLVVVSIGIRPEKTLANTLGLATNRGIVVADSMRTSHPRVWSVGECAEHAGMVYGLVAPILEQARVAADTLLDRSAAYTGSILSAKLKVAGIDLVTVGEADGETSAVVSDAAARTYRKLSVRDGRAVGAILLGDVRGAEALMAAVRAAEEVTDPLDALAAASAAGPADLPDEAQICNCNGVCKGDLVAAVEVDGCTTPREVMSRTRAGTGCGSCKPAVIDIVAMAAGGLNEEPAYLCACRKQTRDELADQIRSQGLQSVSEVSQCCGTGRDCGACKPALAYLVSEVNDNRHREERHARYINDRVHANIQKDGTFSVVPKMRGGVTTPSELRRIADVAEKYEIPLVKVTGGQRIDLLGVTKEDLPKVWRDLDMPSGFAYAKAVRTVKTCVGEQHCRFGLGDSMGFGVEIEKAWEGLHTPAKVKAGVSGCPRNCAEATIKDIGIVAVEGGWQVRIGGAAGASVREADILDTVETKAEAMRLSTTFLQYYRENADYKERTYDFVPRIGLDEIKRIVTDETIGAALRERFRLAKAATVDPWLERDDPYHPRQFTDLDQQPEDDGPPTPVVVGPPEEARR</sequence>
<dbReference type="Pfam" id="PF18267">
    <property type="entry name" value="Rubredoxin_C"/>
    <property type="match status" value="1"/>
</dbReference>
<evidence type="ECO:0000259" key="27">
    <source>
        <dbReference type="Pfam" id="PF18267"/>
    </source>
</evidence>
<evidence type="ECO:0000256" key="17">
    <source>
        <dbReference type="ARBA" id="ARBA00023014"/>
    </source>
</evidence>
<dbReference type="Gene3D" id="3.50.50.60">
    <property type="entry name" value="FAD/NAD(P)-binding domain"/>
    <property type="match status" value="2"/>
</dbReference>
<dbReference type="InterPro" id="IPR006067">
    <property type="entry name" value="NO2/SO3_Rdtase_4Fe4S_dom"/>
</dbReference>
<feature type="domain" description="BFD-like [2Fe-2S]-binding" evidence="25">
    <location>
        <begin position="467"/>
        <end position="516"/>
    </location>
</feature>
<evidence type="ECO:0000256" key="6">
    <source>
        <dbReference type="ARBA" id="ARBA00010429"/>
    </source>
</evidence>
<dbReference type="SUPFAM" id="SSF55124">
    <property type="entry name" value="Nitrite/Sulfite reductase N-terminal domain-like"/>
    <property type="match status" value="1"/>
</dbReference>
<dbReference type="Gene3D" id="1.10.10.1100">
    <property type="entry name" value="BFD-like [2Fe-2S]-binding domain"/>
    <property type="match status" value="2"/>
</dbReference>
<comment type="cofactor">
    <cofactor evidence="19">
        <name>[2Fe-2S] cluster</name>
        <dbReference type="ChEBI" id="CHEBI:190135"/>
    </cofactor>
</comment>
<dbReference type="Pfam" id="PF01077">
    <property type="entry name" value="NIR_SIR"/>
    <property type="match status" value="1"/>
</dbReference>
<dbReference type="Pfam" id="PF03460">
    <property type="entry name" value="NIR_SIR_ferr"/>
    <property type="match status" value="1"/>
</dbReference>
<keyword evidence="9" id="KW-0349">Heme</keyword>
<evidence type="ECO:0000259" key="25">
    <source>
        <dbReference type="Pfam" id="PF04324"/>
    </source>
</evidence>
<keyword evidence="10 21" id="KW-0285">Flavoprotein</keyword>
<dbReference type="InterPro" id="IPR007419">
    <property type="entry name" value="BFD-like_2Fe2S-bd_dom"/>
</dbReference>
<evidence type="ECO:0000256" key="1">
    <source>
        <dbReference type="ARBA" id="ARBA00001929"/>
    </source>
</evidence>
<comment type="cofactor">
    <cofactor evidence="3 21">
        <name>FAD</name>
        <dbReference type="ChEBI" id="CHEBI:57692"/>
    </cofactor>
</comment>
<dbReference type="Gene3D" id="3.30.413.10">
    <property type="entry name" value="Sulfite Reductase Hemoprotein, domain 1"/>
    <property type="match status" value="1"/>
</dbReference>
<evidence type="ECO:0000256" key="19">
    <source>
        <dbReference type="ARBA" id="ARBA00034078"/>
    </source>
</evidence>
<evidence type="ECO:0000256" key="13">
    <source>
        <dbReference type="ARBA" id="ARBA00022784"/>
    </source>
</evidence>
<evidence type="ECO:0000256" key="14">
    <source>
        <dbReference type="ARBA" id="ARBA00022827"/>
    </source>
</evidence>
<dbReference type="InterPro" id="IPR036136">
    <property type="entry name" value="Nit/Sulf_reduc_fer-like_dom_sf"/>
</dbReference>
<dbReference type="Pfam" id="PF07992">
    <property type="entry name" value="Pyr_redox_2"/>
    <property type="match status" value="1"/>
</dbReference>
<dbReference type="Gene3D" id="3.30.390.30">
    <property type="match status" value="1"/>
</dbReference>
<dbReference type="InterPro" id="IPR045854">
    <property type="entry name" value="NO2/SO3_Rdtase_4Fe4S_sf"/>
</dbReference>
<evidence type="ECO:0000256" key="2">
    <source>
        <dbReference type="ARBA" id="ARBA00001966"/>
    </source>
</evidence>
<dbReference type="Pfam" id="PF04324">
    <property type="entry name" value="Fer2_BFD"/>
    <property type="match status" value="2"/>
</dbReference>
<feature type="region of interest" description="Disordered" evidence="22">
    <location>
        <begin position="771"/>
        <end position="807"/>
    </location>
</feature>
<evidence type="ECO:0000259" key="26">
    <source>
        <dbReference type="Pfam" id="PF07992"/>
    </source>
</evidence>
<comment type="similarity">
    <text evidence="6">Belongs to the nitrite and sulfite reductase 4Fe-4S domain family.</text>
</comment>
<keyword evidence="17" id="KW-0411">Iron-sulfur</keyword>
<keyword evidence="16" id="KW-0408">Iron</keyword>
<evidence type="ECO:0000256" key="16">
    <source>
        <dbReference type="ARBA" id="ARBA00023004"/>
    </source>
</evidence>
<dbReference type="InterPro" id="IPR006066">
    <property type="entry name" value="NO2/SO3_Rdtase_FeS/sirohaem_BS"/>
</dbReference>
<feature type="compositionally biased region" description="Basic and acidic residues" evidence="22">
    <location>
        <begin position="771"/>
        <end position="782"/>
    </location>
</feature>
<name>A0ABY5PFD3_9ACTN</name>
<feature type="domain" description="FAD/NAD(P)-binding" evidence="26">
    <location>
        <begin position="6"/>
        <end position="300"/>
    </location>
</feature>
<evidence type="ECO:0000256" key="18">
    <source>
        <dbReference type="ARBA" id="ARBA00023063"/>
    </source>
</evidence>
<keyword evidence="14 21" id="KW-0274">FAD</keyword>
<keyword evidence="8" id="KW-0004">4Fe-4S</keyword>
<dbReference type="EMBL" id="CP088295">
    <property type="protein sequence ID" value="UUY03170.1"/>
    <property type="molecule type" value="Genomic_DNA"/>
</dbReference>
<evidence type="ECO:0000256" key="12">
    <source>
        <dbReference type="ARBA" id="ARBA00022723"/>
    </source>
</evidence>
<comment type="cofactor">
    <cofactor evidence="2">
        <name>[4Fe-4S] cluster</name>
        <dbReference type="ChEBI" id="CHEBI:49883"/>
    </cofactor>
</comment>
<evidence type="ECO:0000256" key="7">
    <source>
        <dbReference type="ARBA" id="ARBA00012353"/>
    </source>
</evidence>
<dbReference type="EC" id="1.8.7.1" evidence="7"/>
<organism evidence="28 29">
    <name type="scientific">Svornostia abyssi</name>
    <dbReference type="NCBI Taxonomy" id="2898438"/>
    <lineage>
        <taxon>Bacteria</taxon>
        <taxon>Bacillati</taxon>
        <taxon>Actinomycetota</taxon>
        <taxon>Thermoleophilia</taxon>
        <taxon>Solirubrobacterales</taxon>
        <taxon>Baekduiaceae</taxon>
        <taxon>Svornostia</taxon>
    </lineage>
</organism>
<evidence type="ECO:0000313" key="29">
    <source>
        <dbReference type="Proteomes" id="UP001058860"/>
    </source>
</evidence>
<evidence type="ECO:0000313" key="28">
    <source>
        <dbReference type="EMBL" id="UUY03170.1"/>
    </source>
</evidence>
<comment type="cofactor">
    <cofactor evidence="1">
        <name>siroheme</name>
        <dbReference type="ChEBI" id="CHEBI:60052"/>
    </cofactor>
</comment>
<dbReference type="InterPro" id="IPR005117">
    <property type="entry name" value="NiRdtase/SiRdtase_haem-b_fer"/>
</dbReference>
<comment type="function">
    <text evidence="4">Catalyzes the reduction of sulfite to sulfide, a step in the biosynthesis of sulfur-containing amino acids and cofactors.</text>
</comment>
<feature type="domain" description="BFD-like [2Fe-2S]-binding" evidence="25">
    <location>
        <begin position="407"/>
        <end position="455"/>
    </location>
</feature>
<evidence type="ECO:0000256" key="10">
    <source>
        <dbReference type="ARBA" id="ARBA00022630"/>
    </source>
</evidence>
<evidence type="ECO:0000256" key="3">
    <source>
        <dbReference type="ARBA" id="ARBA00001974"/>
    </source>
</evidence>
<keyword evidence="15" id="KW-0560">Oxidoreductase</keyword>
<evidence type="ECO:0000256" key="5">
    <source>
        <dbReference type="ARBA" id="ARBA00005096"/>
    </source>
</evidence>
<dbReference type="InterPro" id="IPR052034">
    <property type="entry name" value="NasD-like"/>
</dbReference>
<dbReference type="InterPro" id="IPR041575">
    <property type="entry name" value="Rubredoxin_C"/>
</dbReference>
<evidence type="ECO:0000256" key="22">
    <source>
        <dbReference type="SAM" id="MobiDB-lite"/>
    </source>
</evidence>
<comment type="pathway">
    <text evidence="5">Nitrogen metabolism; nitrate reduction (assimilation).</text>
</comment>
<feature type="domain" description="Nitrite/sulphite reductase 4Fe-4S" evidence="23">
    <location>
        <begin position="611"/>
        <end position="747"/>
    </location>
</feature>
<dbReference type="Gene3D" id="3.90.480.20">
    <property type="match status" value="1"/>
</dbReference>
<dbReference type="PRINTS" id="PR00368">
    <property type="entry name" value="FADPNR"/>
</dbReference>
<gene>
    <name evidence="28" type="primary">nirB</name>
    <name evidence="28" type="ORF">LRS13_21245</name>
</gene>
<keyword evidence="12" id="KW-0479">Metal-binding</keyword>
<evidence type="ECO:0000256" key="15">
    <source>
        <dbReference type="ARBA" id="ARBA00023002"/>
    </source>
</evidence>